<keyword evidence="1" id="KW-0946">Virion</keyword>
<comment type="caution">
    <text evidence="1">The sequence shown here is derived from an EMBL/GenBank/DDBJ whole genome shotgun (WGS) entry which is preliminary data.</text>
</comment>
<dbReference type="PATRIC" id="fig|1492738.3.peg.3090"/>
<dbReference type="RefSeq" id="WP_035662353.1">
    <property type="nucleotide sequence ID" value="NZ_JNCA01000034.1"/>
</dbReference>
<reference evidence="1 2" key="1">
    <citation type="submission" date="2014-05" db="EMBL/GenBank/DDBJ databases">
        <title>Genome Sequence of Flavobacterium sp. EM1321.</title>
        <authorList>
            <person name="Shin S.-K."/>
            <person name="Yi H."/>
        </authorList>
    </citation>
    <scope>NUCLEOTIDE SEQUENCE [LARGE SCALE GENOMIC DNA]</scope>
    <source>
        <strain evidence="1 2">EM1321</strain>
    </source>
</reference>
<dbReference type="Gene3D" id="3.30.1810.10">
    <property type="entry name" value="YdfO-like"/>
    <property type="match status" value="1"/>
</dbReference>
<dbReference type="SUPFAM" id="SSF160419">
    <property type="entry name" value="YdfO-like"/>
    <property type="match status" value="1"/>
</dbReference>
<dbReference type="STRING" id="1492738.FEM21_31050"/>
<proteinExistence type="predicted"/>
<dbReference type="AlphaFoldDB" id="A0A066WMH4"/>
<dbReference type="OrthoDB" id="1550456at2"/>
<name>A0A066WMH4_9FLAO</name>
<evidence type="ECO:0000313" key="1">
    <source>
        <dbReference type="EMBL" id="KDN53788.1"/>
    </source>
</evidence>
<dbReference type="InterPro" id="IPR009833">
    <property type="entry name" value="DUF1398"/>
</dbReference>
<dbReference type="Pfam" id="PF07166">
    <property type="entry name" value="DUF1398"/>
    <property type="match status" value="1"/>
</dbReference>
<dbReference type="eggNOG" id="COG5562">
    <property type="taxonomic scope" value="Bacteria"/>
</dbReference>
<gene>
    <name evidence="1" type="ORF">FEM21_31050</name>
</gene>
<keyword evidence="1" id="KW-0261">Viral envelope protein</keyword>
<dbReference type="EMBL" id="JNCA01000034">
    <property type="protein sequence ID" value="KDN53788.1"/>
    <property type="molecule type" value="Genomic_DNA"/>
</dbReference>
<keyword evidence="2" id="KW-1185">Reference proteome</keyword>
<evidence type="ECO:0000313" key="2">
    <source>
        <dbReference type="Proteomes" id="UP000027064"/>
    </source>
</evidence>
<accession>A0A066WMH4</accession>
<organism evidence="1 2">
    <name type="scientific">Flavobacterium seoulense</name>
    <dbReference type="NCBI Taxonomy" id="1492738"/>
    <lineage>
        <taxon>Bacteria</taxon>
        <taxon>Pseudomonadati</taxon>
        <taxon>Bacteroidota</taxon>
        <taxon>Flavobacteriia</taxon>
        <taxon>Flavobacteriales</taxon>
        <taxon>Flavobacteriaceae</taxon>
        <taxon>Flavobacterium</taxon>
    </lineage>
</organism>
<protein>
    <submittedName>
        <fullName evidence="1">Phage envelope protein</fullName>
    </submittedName>
</protein>
<dbReference type="Proteomes" id="UP000027064">
    <property type="component" value="Unassembled WGS sequence"/>
</dbReference>
<sequence>MFTIDQIKAAHEKVKSGADFPNYIQDLINLGVKGYDTIVTDGSVSYFGDNNFTANTDKKYNALAVLPTANKERFIEFLVMHQDGQTDYLTFCQHAAQCGIAKWRVDIIEMTCTYYDSSENPILIEKIPE</sequence>
<dbReference type="InterPro" id="IPR036696">
    <property type="entry name" value="YdfO-like_sf"/>
</dbReference>